<dbReference type="CDD" id="cd02511">
    <property type="entry name" value="Beta4Glucosyltransferase"/>
    <property type="match status" value="1"/>
</dbReference>
<dbReference type="InterPro" id="IPR029044">
    <property type="entry name" value="Nucleotide-diphossugar_trans"/>
</dbReference>
<feature type="domain" description="Glycosyltransferase 2-like" evidence="2">
    <location>
        <begin position="3"/>
        <end position="131"/>
    </location>
</feature>
<accession>A0A327WUI9</accession>
<evidence type="ECO:0000256" key="1">
    <source>
        <dbReference type="ARBA" id="ARBA00038494"/>
    </source>
</evidence>
<dbReference type="Pfam" id="PF00535">
    <property type="entry name" value="Glycos_transf_2"/>
    <property type="match status" value="1"/>
</dbReference>
<evidence type="ECO:0000313" key="4">
    <source>
        <dbReference type="Proteomes" id="UP000248790"/>
    </source>
</evidence>
<evidence type="ECO:0000259" key="2">
    <source>
        <dbReference type="Pfam" id="PF00535"/>
    </source>
</evidence>
<dbReference type="EMBL" id="QLMC01000004">
    <property type="protein sequence ID" value="RAJ96090.1"/>
    <property type="molecule type" value="Genomic_DNA"/>
</dbReference>
<comment type="caution">
    <text evidence="3">The sequence shown here is derived from an EMBL/GenBank/DDBJ whole genome shotgun (WGS) entry which is preliminary data.</text>
</comment>
<keyword evidence="4" id="KW-1185">Reference proteome</keyword>
<dbReference type="OrthoDB" id="9815923at2"/>
<dbReference type="PANTHER" id="PTHR43630:SF2">
    <property type="entry name" value="GLYCOSYLTRANSFERASE"/>
    <property type="match status" value="1"/>
</dbReference>
<dbReference type="Gene3D" id="3.90.550.10">
    <property type="entry name" value="Spore Coat Polysaccharide Biosynthesis Protein SpsA, Chain A"/>
    <property type="match status" value="1"/>
</dbReference>
<dbReference type="GO" id="GO:0016740">
    <property type="term" value="F:transferase activity"/>
    <property type="evidence" value="ECO:0007669"/>
    <property type="project" value="UniProtKB-KW"/>
</dbReference>
<dbReference type="Proteomes" id="UP000248790">
    <property type="component" value="Unassembled WGS sequence"/>
</dbReference>
<evidence type="ECO:0000313" key="3">
    <source>
        <dbReference type="EMBL" id="RAJ96090.1"/>
    </source>
</evidence>
<dbReference type="AlphaFoldDB" id="A0A327WUI9"/>
<reference evidence="3 4" key="1">
    <citation type="submission" date="2018-06" db="EMBL/GenBank/DDBJ databases">
        <title>Genomic Encyclopedia of Archaeal and Bacterial Type Strains, Phase II (KMG-II): from individual species to whole genera.</title>
        <authorList>
            <person name="Goeker M."/>
        </authorList>
    </citation>
    <scope>NUCLEOTIDE SEQUENCE [LARGE SCALE GENOMIC DNA]</scope>
    <source>
        <strain evidence="3 4">DSM 21851</strain>
    </source>
</reference>
<protein>
    <submittedName>
        <fullName evidence="3">Glycosyltransferase involved in cell wall biosynthesis</fullName>
    </submittedName>
</protein>
<sequence length="288" mass="33530">MISVLILTKNEAQDLPACLDSVAWCNDVHVFDSYSEDDTVEIAKAAGAKVTQRKFDGYATQRNAALNTLNYLHPWILILDADERIPAELVPELQSQVLKAPEGVNGFRIRRRDYFWNTWLKHSQMTPFYIRLVRKGKASYHREINEVLQVEGLIEDMGGYFKHYPFSKGIDHWVSKHNKYSSMEAKRWVEEHENGIDFSVRKALFGPDFSERRYHQKGLFYKVPGRPLIKLFYLAIWRGGFLDGYAGITYAVLQAIYEYFIVLKTKELLNNRPTKRSVRHTPEYQVSS</sequence>
<dbReference type="RefSeq" id="WP_111629858.1">
    <property type="nucleotide sequence ID" value="NZ_QLMC01000004.1"/>
</dbReference>
<gene>
    <name evidence="3" type="ORF">LX87_03840</name>
</gene>
<name>A0A327WUI9_LARAB</name>
<dbReference type="InterPro" id="IPR001173">
    <property type="entry name" value="Glyco_trans_2-like"/>
</dbReference>
<comment type="similarity">
    <text evidence="1">Belongs to the glycosyltransferase 2 family. WaaE/KdtX subfamily.</text>
</comment>
<dbReference type="SUPFAM" id="SSF53448">
    <property type="entry name" value="Nucleotide-diphospho-sugar transferases"/>
    <property type="match status" value="1"/>
</dbReference>
<dbReference type="PANTHER" id="PTHR43630">
    <property type="entry name" value="POLY-BETA-1,6-N-ACETYL-D-GLUCOSAMINE SYNTHASE"/>
    <property type="match status" value="1"/>
</dbReference>
<proteinExistence type="inferred from homology"/>
<keyword evidence="3" id="KW-0808">Transferase</keyword>
<organism evidence="3 4">
    <name type="scientific">Larkinella arboricola</name>
    <dbReference type="NCBI Taxonomy" id="643671"/>
    <lineage>
        <taxon>Bacteria</taxon>
        <taxon>Pseudomonadati</taxon>
        <taxon>Bacteroidota</taxon>
        <taxon>Cytophagia</taxon>
        <taxon>Cytophagales</taxon>
        <taxon>Spirosomataceae</taxon>
        <taxon>Larkinella</taxon>
    </lineage>
</organism>